<keyword evidence="2" id="KW-0472">Membrane</keyword>
<keyword evidence="2" id="KW-1133">Transmembrane helix</keyword>
<evidence type="ECO:0000313" key="4">
    <source>
        <dbReference type="Proteomes" id="UP000266188"/>
    </source>
</evidence>
<feature type="region of interest" description="Disordered" evidence="1">
    <location>
        <begin position="53"/>
        <end position="73"/>
    </location>
</feature>
<proteinExistence type="predicted"/>
<dbReference type="InterPro" id="IPR021838">
    <property type="entry name" value="DUF3431"/>
</dbReference>
<dbReference type="OrthoDB" id="426718at2759"/>
<protein>
    <submittedName>
        <fullName evidence="3">Uncharacterized protein</fullName>
    </submittedName>
</protein>
<evidence type="ECO:0000256" key="2">
    <source>
        <dbReference type="SAM" id="Phobius"/>
    </source>
</evidence>
<feature type="transmembrane region" description="Helical" evidence="2">
    <location>
        <begin position="28"/>
        <end position="45"/>
    </location>
</feature>
<comment type="caution">
    <text evidence="3">The sequence shown here is derived from an EMBL/GenBank/DDBJ whole genome shotgun (WGS) entry which is preliminary data.</text>
</comment>
<reference evidence="4" key="1">
    <citation type="submission" date="2017-02" db="EMBL/GenBank/DDBJ databases">
        <authorList>
            <person name="Tafer H."/>
            <person name="Lopandic K."/>
        </authorList>
    </citation>
    <scope>NUCLEOTIDE SEQUENCE [LARGE SCALE GENOMIC DNA]</scope>
    <source>
        <strain evidence="4">CBS 366.77</strain>
    </source>
</reference>
<evidence type="ECO:0000256" key="1">
    <source>
        <dbReference type="SAM" id="MobiDB-lite"/>
    </source>
</evidence>
<organism evidence="3 4">
    <name type="scientific">Aspergillus sclerotialis</name>
    <dbReference type="NCBI Taxonomy" id="2070753"/>
    <lineage>
        <taxon>Eukaryota</taxon>
        <taxon>Fungi</taxon>
        <taxon>Dikarya</taxon>
        <taxon>Ascomycota</taxon>
        <taxon>Pezizomycotina</taxon>
        <taxon>Eurotiomycetes</taxon>
        <taxon>Eurotiomycetidae</taxon>
        <taxon>Eurotiales</taxon>
        <taxon>Aspergillaceae</taxon>
        <taxon>Aspergillus</taxon>
        <taxon>Aspergillus subgen. Polypaecilum</taxon>
    </lineage>
</organism>
<dbReference type="PANTHER" id="PTHR37490">
    <property type="entry name" value="EXPRESSED PROTEIN"/>
    <property type="match status" value="1"/>
</dbReference>
<dbReference type="PANTHER" id="PTHR37490:SF2">
    <property type="match status" value="1"/>
</dbReference>
<keyword evidence="4" id="KW-1185">Reference proteome</keyword>
<evidence type="ECO:0000313" key="3">
    <source>
        <dbReference type="EMBL" id="RJE24230.1"/>
    </source>
</evidence>
<dbReference type="STRING" id="2070753.A0A3A2ZNM7"/>
<name>A0A3A2ZNM7_9EURO</name>
<sequence length="339" mass="38911">MAVSTTPSQLKSPFQYGHRFSIYRRSRYVALLLVFLICTSLYAGLKWQIEPELEPQPEPESEPEPEQEPEPEETLEPIYHIDPGINLTTNTQTALVLGKMRRDNVEWVLELGEELNYTSIIYSMESLPEKSAFIPHTLRGHESAAYLSYIIDFYDRLPAYSIFIHPDKDQWHNDLFGSPTSEVLSNLRLAAVDSMGYVNLRCKADPGCPISMHPLDPTPIDIENKDVRAYMGEIYMELFQVQLKDVPRDVGGVCCGQFVVSRERIRQRPKSDYMRMIKWANETTTTHNFGVGWVFEKLWHQIFGMDAIYCPRFEQCRCDVYGWCGPLASGETLTPVGSH</sequence>
<dbReference type="Pfam" id="PF11913">
    <property type="entry name" value="DUF3431"/>
    <property type="match status" value="1"/>
</dbReference>
<dbReference type="AlphaFoldDB" id="A0A3A2ZNM7"/>
<dbReference type="EMBL" id="MVGC01000089">
    <property type="protein sequence ID" value="RJE24230.1"/>
    <property type="molecule type" value="Genomic_DNA"/>
</dbReference>
<keyword evidence="2" id="KW-0812">Transmembrane</keyword>
<dbReference type="Proteomes" id="UP000266188">
    <property type="component" value="Unassembled WGS sequence"/>
</dbReference>
<gene>
    <name evidence="3" type="ORF">PHISCL_03440</name>
</gene>
<accession>A0A3A2ZNM7</accession>